<dbReference type="InterPro" id="IPR000233">
    <property type="entry name" value="Cadherin_Y-type_LIR"/>
</dbReference>
<name>A0ABN7PNH9_TIMPD</name>
<gene>
    <name evidence="5" type="ORF">TPAB3V08_LOCUS13871</name>
</gene>
<feature type="non-terminal residue" evidence="5">
    <location>
        <position position="90"/>
    </location>
</feature>
<evidence type="ECO:0000256" key="3">
    <source>
        <dbReference type="RuleBase" id="RU004357"/>
    </source>
</evidence>
<evidence type="ECO:0000313" key="5">
    <source>
        <dbReference type="EMBL" id="CAG2066928.1"/>
    </source>
</evidence>
<evidence type="ECO:0000313" key="6">
    <source>
        <dbReference type="Proteomes" id="UP001153148"/>
    </source>
</evidence>
<dbReference type="Proteomes" id="UP001153148">
    <property type="component" value="Unassembled WGS sequence"/>
</dbReference>
<organism evidence="5 6">
    <name type="scientific">Timema podura</name>
    <name type="common">Walking stick</name>
    <dbReference type="NCBI Taxonomy" id="61482"/>
    <lineage>
        <taxon>Eukaryota</taxon>
        <taxon>Metazoa</taxon>
        <taxon>Ecdysozoa</taxon>
        <taxon>Arthropoda</taxon>
        <taxon>Hexapoda</taxon>
        <taxon>Insecta</taxon>
        <taxon>Pterygota</taxon>
        <taxon>Neoptera</taxon>
        <taxon>Polyneoptera</taxon>
        <taxon>Phasmatodea</taxon>
        <taxon>Timematodea</taxon>
        <taxon>Timematoidea</taxon>
        <taxon>Timematidae</taxon>
        <taxon>Timema</taxon>
    </lineage>
</organism>
<dbReference type="Gene3D" id="4.10.900.10">
    <property type="entry name" value="TCF3-CBD (Catenin binding domain)"/>
    <property type="match status" value="1"/>
</dbReference>
<reference evidence="5" key="1">
    <citation type="submission" date="2021-03" db="EMBL/GenBank/DDBJ databases">
        <authorList>
            <person name="Tran Van P."/>
        </authorList>
    </citation>
    <scope>NUCLEOTIDE SEQUENCE</scope>
</reference>
<evidence type="ECO:0000259" key="4">
    <source>
        <dbReference type="Pfam" id="PF01049"/>
    </source>
</evidence>
<keyword evidence="2" id="KW-1133">Transmembrane helix</keyword>
<keyword evidence="6" id="KW-1185">Reference proteome</keyword>
<protein>
    <recommendedName>
        <fullName evidence="4">Cadherin Y-type LIR-motif domain-containing protein</fullName>
    </recommendedName>
</protein>
<keyword evidence="2" id="KW-0472">Membrane</keyword>
<dbReference type="EMBL" id="CAJPIN010060893">
    <property type="protein sequence ID" value="CAG2066928.1"/>
    <property type="molecule type" value="Genomic_DNA"/>
</dbReference>
<dbReference type="InterPro" id="IPR027397">
    <property type="entry name" value="Catenin-bd_sf"/>
</dbReference>
<sequence>MGLCVEEYRKKADEDLNSPPFDDLRNYAYEEGVSTAGSLSSLASGTDDKEQEFDYLVVWGPRFDMLANMYGHKNEETEEGGQEEKIVVSV</sequence>
<evidence type="ECO:0000256" key="2">
    <source>
        <dbReference type="ARBA" id="ARBA00022989"/>
    </source>
</evidence>
<comment type="caution">
    <text evidence="5">The sequence shown here is derived from an EMBL/GenBank/DDBJ whole genome shotgun (WGS) entry which is preliminary data.</text>
</comment>
<keyword evidence="1" id="KW-0812">Transmembrane</keyword>
<evidence type="ECO:0000256" key="1">
    <source>
        <dbReference type="ARBA" id="ARBA00022692"/>
    </source>
</evidence>
<accession>A0ABN7PNH9</accession>
<dbReference type="Pfam" id="PF01049">
    <property type="entry name" value="CADH_Y-type_LIR"/>
    <property type="match status" value="1"/>
</dbReference>
<comment type="function">
    <text evidence="3">Cadherins are calcium-dependent cell adhesion proteins.</text>
</comment>
<proteinExistence type="predicted"/>
<feature type="domain" description="Cadherin Y-type LIR-motif" evidence="4">
    <location>
        <begin position="12"/>
        <end position="71"/>
    </location>
</feature>